<name>A0A3P1WVI6_9ACTN</name>
<dbReference type="InterPro" id="IPR027417">
    <property type="entry name" value="P-loop_NTPase"/>
</dbReference>
<dbReference type="Gene3D" id="1.20.1560.10">
    <property type="entry name" value="ABC transporter type 1, transmembrane domain"/>
    <property type="match status" value="1"/>
</dbReference>
<evidence type="ECO:0000256" key="1">
    <source>
        <dbReference type="ARBA" id="ARBA00004651"/>
    </source>
</evidence>
<dbReference type="OrthoDB" id="9806127at2"/>
<keyword evidence="3" id="KW-0547">Nucleotide-binding</keyword>
<dbReference type="RefSeq" id="WP_125227789.1">
    <property type="nucleotide sequence ID" value="NZ_RQYT01000012.1"/>
</dbReference>
<dbReference type="InterPro" id="IPR017871">
    <property type="entry name" value="ABC_transporter-like_CS"/>
</dbReference>
<sequence>MLVHLRAVTSARDFWGYLVLAVSSAGLQVAAVLVLFPLGRALFGGTPATAGVWVALLLGLIVAAWAVDVLSARRGLRLGIEVMRVIQQRVPEAVMNTPGPGAQRAAALRSLLSTGATEATSGVILLVTPVVTAIAFTVLLGVGLMTVSVPVAVVTLIGGALALLALCASTRIEARAQKAYTEATAELDDRLFEFAWAQPSLRTSRRLSAGRGFVEQAIRSTRSRVLRLLLWQIPGEFLFSLVLQLVLLGFGATAWLAFSRGAVDAVSAAMLVIVLLRVLEQVGVVAGAVAGVGAMSRSLAEVREILRAPQPLEAELLNQPPHIRLRGLQATYPDGGLGLVDVDLDLEPGTVTVVVGASGSGKSTLIRVLAGLQEVDAGAISVAGIEGTSQETVHLLRRNAAVVFQDTVLADASLRENLLLVNPELNQPEIEKIAEAAMLTPILLGSAKGWETPVGERGSELSGGERQRVGIARALAKRARLLLIDEATSALDPQNERAIVESIRKVRHEYTTLVVTHRPMMVELADVVVVMQEGRVVEQGPPAVLGMAGGEYARMRDEWRAAAQWQV</sequence>
<dbReference type="SUPFAM" id="SSF52540">
    <property type="entry name" value="P-loop containing nucleoside triphosphate hydrolases"/>
    <property type="match status" value="1"/>
</dbReference>
<dbReference type="Pfam" id="PF00005">
    <property type="entry name" value="ABC_tran"/>
    <property type="match status" value="1"/>
</dbReference>
<feature type="domain" description="ABC transmembrane type-1" evidence="9">
    <location>
        <begin position="15"/>
        <end position="291"/>
    </location>
</feature>
<protein>
    <submittedName>
        <fullName evidence="10">ABC transporter ATP-binding protein</fullName>
    </submittedName>
</protein>
<evidence type="ECO:0000256" key="6">
    <source>
        <dbReference type="ARBA" id="ARBA00023136"/>
    </source>
</evidence>
<dbReference type="InterPro" id="IPR011527">
    <property type="entry name" value="ABC1_TM_dom"/>
</dbReference>
<keyword evidence="2 7" id="KW-0812">Transmembrane</keyword>
<proteinExistence type="predicted"/>
<feature type="transmembrane region" description="Helical" evidence="7">
    <location>
        <begin position="119"/>
        <end position="141"/>
    </location>
</feature>
<evidence type="ECO:0000256" key="7">
    <source>
        <dbReference type="SAM" id="Phobius"/>
    </source>
</evidence>
<dbReference type="InterPro" id="IPR039421">
    <property type="entry name" value="Type_1_exporter"/>
</dbReference>
<dbReference type="GO" id="GO:0005886">
    <property type="term" value="C:plasma membrane"/>
    <property type="evidence" value="ECO:0007669"/>
    <property type="project" value="UniProtKB-SubCell"/>
</dbReference>
<feature type="transmembrane region" description="Helical" evidence="7">
    <location>
        <begin position="237"/>
        <end position="258"/>
    </location>
</feature>
<dbReference type="SUPFAM" id="SSF90123">
    <property type="entry name" value="ABC transporter transmembrane region"/>
    <property type="match status" value="1"/>
</dbReference>
<dbReference type="PANTHER" id="PTHR24221:SF654">
    <property type="entry name" value="ATP-BINDING CASSETTE SUB-FAMILY B MEMBER 6"/>
    <property type="match status" value="1"/>
</dbReference>
<gene>
    <name evidence="10" type="ORF">EII35_07035</name>
</gene>
<dbReference type="AlphaFoldDB" id="A0A3P1WVI6"/>
<evidence type="ECO:0000313" key="10">
    <source>
        <dbReference type="EMBL" id="RRD49787.1"/>
    </source>
</evidence>
<dbReference type="InterPro" id="IPR036640">
    <property type="entry name" value="ABC1_TM_sf"/>
</dbReference>
<dbReference type="GO" id="GO:0005524">
    <property type="term" value="F:ATP binding"/>
    <property type="evidence" value="ECO:0007669"/>
    <property type="project" value="UniProtKB-KW"/>
</dbReference>
<dbReference type="PROSITE" id="PS50893">
    <property type="entry name" value="ABC_TRANSPORTER_2"/>
    <property type="match status" value="1"/>
</dbReference>
<dbReference type="SMART" id="SM00382">
    <property type="entry name" value="AAA"/>
    <property type="match status" value="1"/>
</dbReference>
<evidence type="ECO:0000313" key="11">
    <source>
        <dbReference type="Proteomes" id="UP000280935"/>
    </source>
</evidence>
<feature type="transmembrane region" description="Helical" evidence="7">
    <location>
        <begin position="50"/>
        <end position="70"/>
    </location>
</feature>
<dbReference type="Proteomes" id="UP000280935">
    <property type="component" value="Unassembled WGS sequence"/>
</dbReference>
<keyword evidence="6 7" id="KW-0472">Membrane</keyword>
<dbReference type="GO" id="GO:0140359">
    <property type="term" value="F:ABC-type transporter activity"/>
    <property type="evidence" value="ECO:0007669"/>
    <property type="project" value="InterPro"/>
</dbReference>
<evidence type="ECO:0000256" key="4">
    <source>
        <dbReference type="ARBA" id="ARBA00022840"/>
    </source>
</evidence>
<dbReference type="PROSITE" id="PS00211">
    <property type="entry name" value="ABC_TRANSPORTER_1"/>
    <property type="match status" value="1"/>
</dbReference>
<feature type="domain" description="ABC transporter" evidence="8">
    <location>
        <begin position="323"/>
        <end position="558"/>
    </location>
</feature>
<feature type="transmembrane region" description="Helical" evidence="7">
    <location>
        <begin position="147"/>
        <end position="168"/>
    </location>
</feature>
<dbReference type="InterPro" id="IPR003593">
    <property type="entry name" value="AAA+_ATPase"/>
</dbReference>
<keyword evidence="4 10" id="KW-0067">ATP-binding</keyword>
<dbReference type="Gene3D" id="3.40.50.300">
    <property type="entry name" value="P-loop containing nucleotide triphosphate hydrolases"/>
    <property type="match status" value="1"/>
</dbReference>
<evidence type="ECO:0000256" key="5">
    <source>
        <dbReference type="ARBA" id="ARBA00022989"/>
    </source>
</evidence>
<comment type="subcellular location">
    <subcellularLocation>
        <location evidence="1">Cell membrane</location>
        <topology evidence="1">Multi-pass membrane protein</topology>
    </subcellularLocation>
</comment>
<keyword evidence="5 7" id="KW-1133">Transmembrane helix</keyword>
<dbReference type="GO" id="GO:0016887">
    <property type="term" value="F:ATP hydrolysis activity"/>
    <property type="evidence" value="ECO:0007669"/>
    <property type="project" value="InterPro"/>
</dbReference>
<accession>A0A3P1WVI6</accession>
<comment type="caution">
    <text evidence="10">The sequence shown here is derived from an EMBL/GenBank/DDBJ whole genome shotgun (WGS) entry which is preliminary data.</text>
</comment>
<evidence type="ECO:0000256" key="3">
    <source>
        <dbReference type="ARBA" id="ARBA00022741"/>
    </source>
</evidence>
<dbReference type="PANTHER" id="PTHR24221">
    <property type="entry name" value="ATP-BINDING CASSETTE SUB-FAMILY B"/>
    <property type="match status" value="1"/>
</dbReference>
<evidence type="ECO:0000259" key="9">
    <source>
        <dbReference type="PROSITE" id="PS50929"/>
    </source>
</evidence>
<organism evidence="10 11">
    <name type="scientific">Arachnia propionica</name>
    <dbReference type="NCBI Taxonomy" id="1750"/>
    <lineage>
        <taxon>Bacteria</taxon>
        <taxon>Bacillati</taxon>
        <taxon>Actinomycetota</taxon>
        <taxon>Actinomycetes</taxon>
        <taxon>Propionibacteriales</taxon>
        <taxon>Propionibacteriaceae</taxon>
        <taxon>Arachnia</taxon>
    </lineage>
</organism>
<dbReference type="PROSITE" id="PS50929">
    <property type="entry name" value="ABC_TM1F"/>
    <property type="match status" value="1"/>
</dbReference>
<dbReference type="EMBL" id="RQYT01000012">
    <property type="protein sequence ID" value="RRD49787.1"/>
    <property type="molecule type" value="Genomic_DNA"/>
</dbReference>
<evidence type="ECO:0000259" key="8">
    <source>
        <dbReference type="PROSITE" id="PS50893"/>
    </source>
</evidence>
<evidence type="ECO:0000256" key="2">
    <source>
        <dbReference type="ARBA" id="ARBA00022692"/>
    </source>
</evidence>
<dbReference type="InterPro" id="IPR003439">
    <property type="entry name" value="ABC_transporter-like_ATP-bd"/>
</dbReference>
<reference evidence="10 11" key="1">
    <citation type="submission" date="2018-11" db="EMBL/GenBank/DDBJ databases">
        <title>Genomes From Bacteria Associated with the Canine Oral Cavity: a Test Case for Automated Genome-Based Taxonomic Assignment.</title>
        <authorList>
            <person name="Coil D.A."/>
            <person name="Jospin G."/>
            <person name="Darling A.E."/>
            <person name="Wallis C."/>
            <person name="Davis I.J."/>
            <person name="Harris S."/>
            <person name="Eisen J.A."/>
            <person name="Holcombe L.J."/>
            <person name="O'Flynn C."/>
        </authorList>
    </citation>
    <scope>NUCLEOTIDE SEQUENCE [LARGE SCALE GENOMIC DNA]</scope>
    <source>
        <strain evidence="10 11">OH2822_COT-296</strain>
    </source>
</reference>
<feature type="transmembrane region" description="Helical" evidence="7">
    <location>
        <begin position="14"/>
        <end position="38"/>
    </location>
</feature>